<dbReference type="eggNOG" id="KOG0961">
    <property type="taxonomic scope" value="Eukaryota"/>
</dbReference>
<dbReference type="InterPro" id="IPR011249">
    <property type="entry name" value="Metalloenz_LuxS/M16"/>
</dbReference>
<dbReference type="Proteomes" id="UP000001064">
    <property type="component" value="Unassembled WGS sequence"/>
</dbReference>
<dbReference type="SUPFAM" id="SSF63411">
    <property type="entry name" value="LuxS/MPP-like metallohydrolase"/>
    <property type="match status" value="3"/>
</dbReference>
<name>F0ZB39_DICPU</name>
<dbReference type="FunFam" id="3.30.830.10:FF:000031">
    <property type="entry name" value="Putative zinc metalloprotease"/>
    <property type="match status" value="1"/>
</dbReference>
<organism evidence="3 4">
    <name type="scientific">Dictyostelium purpureum</name>
    <name type="common">Slime mold</name>
    <dbReference type="NCBI Taxonomy" id="5786"/>
    <lineage>
        <taxon>Eukaryota</taxon>
        <taxon>Amoebozoa</taxon>
        <taxon>Evosea</taxon>
        <taxon>Eumycetozoa</taxon>
        <taxon>Dictyostelia</taxon>
        <taxon>Dictyosteliales</taxon>
        <taxon>Dictyosteliaceae</taxon>
        <taxon>Dictyostelium</taxon>
    </lineage>
</organism>
<dbReference type="AlphaFoldDB" id="F0ZB39"/>
<dbReference type="PANTHER" id="PTHR43016:SF16">
    <property type="entry name" value="METALLOPROTEASE, PUTATIVE (AFU_ORTHOLOGUE AFUA_4G07610)-RELATED"/>
    <property type="match status" value="1"/>
</dbReference>
<gene>
    <name evidence="3" type="ORF">DICPUDRAFT_148428</name>
</gene>
<dbReference type="Pfam" id="PF00675">
    <property type="entry name" value="Peptidase_M16"/>
    <property type="match status" value="1"/>
</dbReference>
<reference evidence="4" key="1">
    <citation type="journal article" date="2011" name="Genome Biol.">
        <title>Comparative genomics of the social amoebae Dictyostelium discoideum and Dictyostelium purpureum.</title>
        <authorList>
            <consortium name="US DOE Joint Genome Institute (JGI-PGF)"/>
            <person name="Sucgang R."/>
            <person name="Kuo A."/>
            <person name="Tian X."/>
            <person name="Salerno W."/>
            <person name="Parikh A."/>
            <person name="Feasley C.L."/>
            <person name="Dalin E."/>
            <person name="Tu H."/>
            <person name="Huang E."/>
            <person name="Barry K."/>
            <person name="Lindquist E."/>
            <person name="Shapiro H."/>
            <person name="Bruce D."/>
            <person name="Schmutz J."/>
            <person name="Salamov A."/>
            <person name="Fey P."/>
            <person name="Gaudet P."/>
            <person name="Anjard C."/>
            <person name="Babu M.M."/>
            <person name="Basu S."/>
            <person name="Bushmanova Y."/>
            <person name="van der Wel H."/>
            <person name="Katoh-Kurasawa M."/>
            <person name="Dinh C."/>
            <person name="Coutinho P.M."/>
            <person name="Saito T."/>
            <person name="Elias M."/>
            <person name="Schaap P."/>
            <person name="Kay R.R."/>
            <person name="Henrissat B."/>
            <person name="Eichinger L."/>
            <person name="Rivero F."/>
            <person name="Putnam N.H."/>
            <person name="West C.M."/>
            <person name="Loomis W.F."/>
            <person name="Chisholm R.L."/>
            <person name="Shaulsky G."/>
            <person name="Strassmann J.E."/>
            <person name="Queller D.C."/>
            <person name="Kuspa A."/>
            <person name="Grigoriev I.V."/>
        </authorList>
    </citation>
    <scope>NUCLEOTIDE SEQUENCE [LARGE SCALE GENOMIC DNA]</scope>
    <source>
        <strain evidence="4">QSDP1</strain>
    </source>
</reference>
<proteinExistence type="predicted"/>
<evidence type="ECO:0000259" key="2">
    <source>
        <dbReference type="Pfam" id="PF05193"/>
    </source>
</evidence>
<evidence type="ECO:0000259" key="1">
    <source>
        <dbReference type="Pfam" id="PF00675"/>
    </source>
</evidence>
<dbReference type="InterPro" id="IPR011765">
    <property type="entry name" value="Pept_M16_N"/>
</dbReference>
<dbReference type="VEuPathDB" id="AmoebaDB:DICPUDRAFT_148428"/>
<dbReference type="OMA" id="WEGFARI"/>
<dbReference type="Pfam" id="PF05193">
    <property type="entry name" value="Peptidase_M16_C"/>
    <property type="match status" value="1"/>
</dbReference>
<evidence type="ECO:0000313" key="4">
    <source>
        <dbReference type="Proteomes" id="UP000001064"/>
    </source>
</evidence>
<keyword evidence="4" id="KW-1185">Reference proteome</keyword>
<protein>
    <submittedName>
        <fullName evidence="3">Uncharacterized protein</fullName>
    </submittedName>
</protein>
<dbReference type="FunFam" id="3.30.830.10:FF:000015">
    <property type="entry name" value="Putative zinc metalloprotease"/>
    <property type="match status" value="1"/>
</dbReference>
<dbReference type="RefSeq" id="XP_003284646.1">
    <property type="nucleotide sequence ID" value="XM_003284598.1"/>
</dbReference>
<accession>F0ZB39</accession>
<dbReference type="InterPro" id="IPR007863">
    <property type="entry name" value="Peptidase_M16_C"/>
</dbReference>
<evidence type="ECO:0000313" key="3">
    <source>
        <dbReference type="EMBL" id="EGC38852.1"/>
    </source>
</evidence>
<dbReference type="KEGG" id="dpp:DICPUDRAFT_148428"/>
<dbReference type="Gene3D" id="3.30.830.10">
    <property type="entry name" value="Metalloenzyme, LuxS/M16 peptidase-like"/>
    <property type="match status" value="4"/>
</dbReference>
<dbReference type="EMBL" id="GL870968">
    <property type="protein sequence ID" value="EGC38852.1"/>
    <property type="molecule type" value="Genomic_DNA"/>
</dbReference>
<dbReference type="GeneID" id="10506524"/>
<dbReference type="OrthoDB" id="4953at2759"/>
<dbReference type="FunFam" id="3.30.830.10:FF:000104">
    <property type="entry name" value="Metalloenzyme, LuxS/M16 peptidase-like protein"/>
    <property type="match status" value="1"/>
</dbReference>
<dbReference type="MEROPS" id="M16.A18"/>
<sequence length="1047" mass="120458">MSSLKDNYELLNSIKIDTNIHLEKYVHKQTKLTVYNVTIPLPITDGFFVLPTETLSNDGCPHTLEHLIFLGSEDYPYKGFLDLASNKCFASGTNAYTSTDHTAYELTTAGSDGFLQILPIYLDHILYPTITNESFITEVHHINGKGENAGVVYCEMQERENKRISKIYSSIGEDLFTSPSGYKSETGGLMKDIRNLKVETIRDFHKSYYRPDNVSLVIAGDVNIDDIFKSIEPIVQKSISKGELKPMERPWTSKLDIFSKDITKTILFPAEEESTGECVLTFKGPKFDEFDRCDAIIILMEYLSNGPTSPLYSTMIDIEESYATDVGYVPHKFSTKFYSIWFQNCDLKRIDQIKEKFLSVLKDIVDNKKFDVERIRDSILQNKLNIKLQFEKKPSKIISEIIIGDILYGNNNLEDQMEFVEIFDKLIVKDEAFWLDLIKTLFLDQPCSEILGMPSIEESKRLTSEETKRLEEQFKSFTPEQLKELDEKLNAAKEFNEKSIPKELFDKIKLPSPDSISFLPISSVRDDKVVHVGNKKEEELLNHLSKSNPKPLPFSSLFNHIESSFINIRVGLNTQNFPDDDLRDLIGVYLELLTMSSAKRDDGTLVTYEQVDKLILKHTIDFITLLGNSSSFEQKAFSQLCFIVCNIEKKHYNDTINLIKLLIDGLVIEPERIKIVVKKMLDEIPHRKENGTKVLNALNNYILFDKKKSNVVHLNYQKQTNILQNIIQILGGDDENDDKEEEEEEKEEEKAKPIEITQDVLSLIDRLNQIKEYFSKRPEEIFISVGGDILDLPNPKDPWIKEFSYLYKDPNNPTTAEFSKPAFQYDVLDRESIKESKGKIMAVVTPGNGSSNLFRLIENGFTYDNIISHEYCSMYLANAYLKQLEGSFWRELRGAGYLYSYDLSDNPDGGFYNFDSFRVSNPEKVLEVGREIIKKTLEQPLDPILFSGAISSSIFEIAQKEKNIASCLNFAFFNQLRGWVSHTYHDFFKLFFNVTEQDIKNAIKKYIEPLFDDSQATILYTSDSNKVEQFLKRHENAILINPETYYK</sequence>
<dbReference type="PANTHER" id="PTHR43016">
    <property type="entry name" value="PRESEQUENCE PROTEASE"/>
    <property type="match status" value="1"/>
</dbReference>
<dbReference type="FunFam" id="3.30.830.10:FF:000085">
    <property type="entry name" value="Uncharacterized protein"/>
    <property type="match status" value="1"/>
</dbReference>
<feature type="domain" description="Peptidase M16 N-terminal" evidence="1">
    <location>
        <begin position="53"/>
        <end position="139"/>
    </location>
</feature>
<dbReference type="InParanoid" id="F0ZB39"/>
<dbReference type="GO" id="GO:0046872">
    <property type="term" value="F:metal ion binding"/>
    <property type="evidence" value="ECO:0007669"/>
    <property type="project" value="InterPro"/>
</dbReference>
<feature type="domain" description="Peptidase M16 C-terminal" evidence="2">
    <location>
        <begin position="196"/>
        <end position="377"/>
    </location>
</feature>